<name>A0A9X1PBB5_9BACT</name>
<protein>
    <submittedName>
        <fullName evidence="2">Uncharacterized protein</fullName>
    </submittedName>
</protein>
<keyword evidence="1" id="KW-0812">Transmembrane</keyword>
<keyword evidence="1" id="KW-1133">Transmembrane helix</keyword>
<keyword evidence="3" id="KW-1185">Reference proteome</keyword>
<evidence type="ECO:0000313" key="2">
    <source>
        <dbReference type="EMBL" id="MCF0042024.1"/>
    </source>
</evidence>
<keyword evidence="1" id="KW-0472">Membrane</keyword>
<sequence>MVAFALCDVLLVGLLIYEYTKGKNYYTYLVSLFICSIFHYAFPWVPGSAIWQGFAKGVVDWLF</sequence>
<organism evidence="2 3">
    <name type="scientific">Dyadobacter fanqingshengii</name>
    <dbReference type="NCBI Taxonomy" id="2906443"/>
    <lineage>
        <taxon>Bacteria</taxon>
        <taxon>Pseudomonadati</taxon>
        <taxon>Bacteroidota</taxon>
        <taxon>Cytophagia</taxon>
        <taxon>Cytophagales</taxon>
        <taxon>Spirosomataceae</taxon>
        <taxon>Dyadobacter</taxon>
    </lineage>
</organism>
<dbReference type="RefSeq" id="WP_234614821.1">
    <property type="nucleotide sequence ID" value="NZ_CP098806.1"/>
</dbReference>
<proteinExistence type="predicted"/>
<reference evidence="2" key="1">
    <citation type="submission" date="2021-12" db="EMBL/GenBank/DDBJ databases">
        <title>Novel species in genus Dyadobacter.</title>
        <authorList>
            <person name="Ma C."/>
        </authorList>
    </citation>
    <scope>NUCLEOTIDE SEQUENCE</scope>
    <source>
        <strain evidence="2">CY399</strain>
    </source>
</reference>
<gene>
    <name evidence="2" type="ORF">LXM24_18090</name>
</gene>
<feature type="transmembrane region" description="Helical" evidence="1">
    <location>
        <begin position="25"/>
        <end position="42"/>
    </location>
</feature>
<comment type="caution">
    <text evidence="2">The sequence shown here is derived from an EMBL/GenBank/DDBJ whole genome shotgun (WGS) entry which is preliminary data.</text>
</comment>
<dbReference type="AlphaFoldDB" id="A0A9X1PBB5"/>
<evidence type="ECO:0000256" key="1">
    <source>
        <dbReference type="SAM" id="Phobius"/>
    </source>
</evidence>
<evidence type="ECO:0000313" key="3">
    <source>
        <dbReference type="Proteomes" id="UP001139700"/>
    </source>
</evidence>
<accession>A0A9X1PBB5</accession>
<dbReference type="EMBL" id="JAJTTA010000002">
    <property type="protein sequence ID" value="MCF0042024.1"/>
    <property type="molecule type" value="Genomic_DNA"/>
</dbReference>
<dbReference type="Proteomes" id="UP001139700">
    <property type="component" value="Unassembled WGS sequence"/>
</dbReference>